<evidence type="ECO:0000313" key="2">
    <source>
        <dbReference type="EMBL" id="SIS27913.1"/>
    </source>
</evidence>
<dbReference type="Proteomes" id="UP000186106">
    <property type="component" value="Unassembled WGS sequence"/>
</dbReference>
<reference evidence="1 4" key="2">
    <citation type="submission" date="2018-11" db="EMBL/GenBank/DDBJ databases">
        <title>Proposal to divide the Flavobacteriaceae and reorganize its genera based on Amino Acid Identity values calculated from whole genome sequences.</title>
        <authorList>
            <person name="Nicholson A.C."/>
            <person name="Gulvik C.A."/>
            <person name="Whitney A.M."/>
            <person name="Humrighouse B.W."/>
            <person name="Bell M."/>
            <person name="Holmes B."/>
            <person name="Steigerwalt A.G."/>
            <person name="Villarma A."/>
            <person name="Sheth M."/>
            <person name="Batra D."/>
            <person name="Pryor J."/>
            <person name="Bernardet J.-F."/>
            <person name="Hugo C."/>
            <person name="Kampfer P."/>
            <person name="Newman J."/>
            <person name="McQuiston J.R."/>
        </authorList>
    </citation>
    <scope>NUCLEOTIDE SEQUENCE [LARGE SCALE GENOMIC DNA]</scope>
    <source>
        <strain evidence="1 4">DSM 16927</strain>
    </source>
</reference>
<reference evidence="2 3" key="1">
    <citation type="submission" date="2017-01" db="EMBL/GenBank/DDBJ databases">
        <authorList>
            <person name="Mah S.A."/>
            <person name="Swanson W.J."/>
            <person name="Moy G.W."/>
            <person name="Vacquier V.D."/>
        </authorList>
    </citation>
    <scope>NUCLEOTIDE SEQUENCE [LARGE SCALE GENOMIC DNA]</scope>
    <source>
        <strain evidence="2 3">DSM 16927</strain>
    </source>
</reference>
<accession>A0A1N7HSV5</accession>
<evidence type="ECO:0000313" key="3">
    <source>
        <dbReference type="Proteomes" id="UP000186106"/>
    </source>
</evidence>
<dbReference type="EMBL" id="FTNZ01000001">
    <property type="protein sequence ID" value="SIS27913.1"/>
    <property type="molecule type" value="Genomic_DNA"/>
</dbReference>
<dbReference type="AlphaFoldDB" id="A0A1N7HSV5"/>
<proteinExistence type="predicted"/>
<name>A0A1N7HSV5_9FLAO</name>
<dbReference type="Proteomes" id="UP000279541">
    <property type="component" value="Chromosome"/>
</dbReference>
<sequence>MEKNEIRSYKDRIRIFFILYFFSEPFTSDERPHAVRLFKTETRIQKIDFLFRNPDYLAYELLLIAKNDKSKSAKIKDIVRNILQTNEPTLKRLEMERFFYGAYEDIDDIIGFLSGIGFIEFDSKKSSDFKTIDKQYYILKAAEDKMAMGISDMKFIQWYKERCLLIAEYFGDLSGTQLKVNQYRVDQYRDTSYKEYIGSIEETVRKEYSQLYNEII</sequence>
<organism evidence="2 3">
    <name type="scientific">Chryseobacterium joostei</name>
    <dbReference type="NCBI Taxonomy" id="112234"/>
    <lineage>
        <taxon>Bacteria</taxon>
        <taxon>Pseudomonadati</taxon>
        <taxon>Bacteroidota</taxon>
        <taxon>Flavobacteriia</taxon>
        <taxon>Flavobacteriales</taxon>
        <taxon>Weeksellaceae</taxon>
        <taxon>Chryseobacterium group</taxon>
        <taxon>Chryseobacterium</taxon>
    </lineage>
</organism>
<dbReference type="EMBL" id="CP033926">
    <property type="protein sequence ID" value="AZA99221.1"/>
    <property type="molecule type" value="Genomic_DNA"/>
</dbReference>
<evidence type="ECO:0000313" key="4">
    <source>
        <dbReference type="Proteomes" id="UP000279541"/>
    </source>
</evidence>
<evidence type="ECO:0000313" key="1">
    <source>
        <dbReference type="EMBL" id="AZA99221.1"/>
    </source>
</evidence>
<dbReference type="STRING" id="112234.SAMN05421768_101117"/>
<dbReference type="RefSeq" id="WP_076350958.1">
    <property type="nucleotide sequence ID" value="NZ_CP033926.1"/>
</dbReference>
<gene>
    <name evidence="1" type="ORF">EG359_06200</name>
    <name evidence="2" type="ORF">SAMN05421768_101117</name>
</gene>
<protein>
    <submittedName>
        <fullName evidence="2">Uncharacterized protein</fullName>
    </submittedName>
</protein>
<dbReference type="KEGG" id="cjt:EG359_06200"/>
<keyword evidence="4" id="KW-1185">Reference proteome</keyword>
<dbReference type="OrthoDB" id="3637315at2"/>